<reference evidence="1 2" key="1">
    <citation type="journal article" date="2020" name="Cell">
        <title>Large-Scale Comparative Analyses of Tick Genomes Elucidate Their Genetic Diversity and Vector Capacities.</title>
        <authorList>
            <consortium name="Tick Genome and Microbiome Consortium (TIGMIC)"/>
            <person name="Jia N."/>
            <person name="Wang J."/>
            <person name="Shi W."/>
            <person name="Du L."/>
            <person name="Sun Y."/>
            <person name="Zhan W."/>
            <person name="Jiang J.F."/>
            <person name="Wang Q."/>
            <person name="Zhang B."/>
            <person name="Ji P."/>
            <person name="Bell-Sakyi L."/>
            <person name="Cui X.M."/>
            <person name="Yuan T.T."/>
            <person name="Jiang B.G."/>
            <person name="Yang W.F."/>
            <person name="Lam T.T."/>
            <person name="Chang Q.C."/>
            <person name="Ding S.J."/>
            <person name="Wang X.J."/>
            <person name="Zhu J.G."/>
            <person name="Ruan X.D."/>
            <person name="Zhao L."/>
            <person name="Wei J.T."/>
            <person name="Ye R.Z."/>
            <person name="Que T.C."/>
            <person name="Du C.H."/>
            <person name="Zhou Y.H."/>
            <person name="Cheng J.X."/>
            <person name="Dai P.F."/>
            <person name="Guo W.B."/>
            <person name="Han X.H."/>
            <person name="Huang E.J."/>
            <person name="Li L.F."/>
            <person name="Wei W."/>
            <person name="Gao Y.C."/>
            <person name="Liu J.Z."/>
            <person name="Shao H.Z."/>
            <person name="Wang X."/>
            <person name="Wang C.C."/>
            <person name="Yang T.C."/>
            <person name="Huo Q.B."/>
            <person name="Li W."/>
            <person name="Chen H.Y."/>
            <person name="Chen S.E."/>
            <person name="Zhou L.G."/>
            <person name="Ni X.B."/>
            <person name="Tian J.H."/>
            <person name="Sheng Y."/>
            <person name="Liu T."/>
            <person name="Pan Y.S."/>
            <person name="Xia L.Y."/>
            <person name="Li J."/>
            <person name="Zhao F."/>
            <person name="Cao W.C."/>
        </authorList>
    </citation>
    <scope>NUCLEOTIDE SEQUENCE [LARGE SCALE GENOMIC DNA]</scope>
    <source>
        <strain evidence="1">Iper-2018</strain>
    </source>
</reference>
<protein>
    <submittedName>
        <fullName evidence="1">Uncharacterized protein</fullName>
    </submittedName>
</protein>
<dbReference type="Proteomes" id="UP000805193">
    <property type="component" value="Unassembled WGS sequence"/>
</dbReference>
<organism evidence="1 2">
    <name type="scientific">Ixodes persulcatus</name>
    <name type="common">Taiga tick</name>
    <dbReference type="NCBI Taxonomy" id="34615"/>
    <lineage>
        <taxon>Eukaryota</taxon>
        <taxon>Metazoa</taxon>
        <taxon>Ecdysozoa</taxon>
        <taxon>Arthropoda</taxon>
        <taxon>Chelicerata</taxon>
        <taxon>Arachnida</taxon>
        <taxon>Acari</taxon>
        <taxon>Parasitiformes</taxon>
        <taxon>Ixodida</taxon>
        <taxon>Ixodoidea</taxon>
        <taxon>Ixodidae</taxon>
        <taxon>Ixodinae</taxon>
        <taxon>Ixodes</taxon>
    </lineage>
</organism>
<evidence type="ECO:0000313" key="1">
    <source>
        <dbReference type="EMBL" id="KAG0424408.1"/>
    </source>
</evidence>
<gene>
    <name evidence="1" type="ORF">HPB47_028345</name>
</gene>
<proteinExistence type="predicted"/>
<sequence>MFRYKVSHFIQLQRIRDELRFRCFLEIHPGRQDAVLEWPYGKIVAFAVVHPTHKFVLLYKMHTSEHRDQACLQRPEEERNSRLGTHFVCTAEKLEIDGFVHDDMLHPTLWVEL</sequence>
<evidence type="ECO:0000313" key="2">
    <source>
        <dbReference type="Proteomes" id="UP000805193"/>
    </source>
</evidence>
<keyword evidence="2" id="KW-1185">Reference proteome</keyword>
<comment type="caution">
    <text evidence="1">The sequence shown here is derived from an EMBL/GenBank/DDBJ whole genome shotgun (WGS) entry which is preliminary data.</text>
</comment>
<dbReference type="EMBL" id="JABSTQ010009975">
    <property type="protein sequence ID" value="KAG0424408.1"/>
    <property type="molecule type" value="Genomic_DNA"/>
</dbReference>
<name>A0AC60PV33_IXOPE</name>
<accession>A0AC60PV33</accession>